<dbReference type="GO" id="GO:0098542">
    <property type="term" value="P:defense response to other organism"/>
    <property type="evidence" value="ECO:0007669"/>
    <property type="project" value="InterPro"/>
</dbReference>
<dbReference type="EMBL" id="JBDFQZ010000007">
    <property type="protein sequence ID" value="KAK9707468.1"/>
    <property type="molecule type" value="Genomic_DNA"/>
</dbReference>
<reference evidence="5" key="1">
    <citation type="submission" date="2024-03" db="EMBL/GenBank/DDBJ databases">
        <title>WGS assembly of Saponaria officinalis var. Norfolk2.</title>
        <authorList>
            <person name="Jenkins J."/>
            <person name="Shu S."/>
            <person name="Grimwood J."/>
            <person name="Barry K."/>
            <person name="Goodstein D."/>
            <person name="Schmutz J."/>
            <person name="Leebens-Mack J."/>
            <person name="Osbourn A."/>
        </authorList>
    </citation>
    <scope>NUCLEOTIDE SEQUENCE [LARGE SCALE GENOMIC DNA]</scope>
    <source>
        <strain evidence="5">JIC</strain>
    </source>
</reference>
<dbReference type="PANTHER" id="PTHR31234">
    <property type="entry name" value="LATE EMBRYOGENESIS ABUNDANT (LEA) HYDROXYPROLINE-RICH GLYCOPROTEIN FAMILY"/>
    <property type="match status" value="1"/>
</dbReference>
<evidence type="ECO:0000256" key="3">
    <source>
        <dbReference type="SAM" id="MobiDB-lite"/>
    </source>
</evidence>
<feature type="transmembrane region" description="Helical" evidence="4">
    <location>
        <begin position="150"/>
        <end position="179"/>
    </location>
</feature>
<dbReference type="Proteomes" id="UP001443914">
    <property type="component" value="Unassembled WGS sequence"/>
</dbReference>
<gene>
    <name evidence="5" type="ORF">RND81_07G199200</name>
</gene>
<name>A0AAW1JQG2_SAPOF</name>
<evidence type="ECO:0000313" key="5">
    <source>
        <dbReference type="EMBL" id="KAK9707468.1"/>
    </source>
</evidence>
<accession>A0AAW1JQG2</accession>
<keyword evidence="4" id="KW-1133">Transmembrane helix</keyword>
<dbReference type="GO" id="GO:0005886">
    <property type="term" value="C:plasma membrane"/>
    <property type="evidence" value="ECO:0007669"/>
    <property type="project" value="TreeGrafter"/>
</dbReference>
<comment type="subcellular location">
    <subcellularLocation>
        <location evidence="1">Membrane</location>
    </subcellularLocation>
</comment>
<evidence type="ECO:0008006" key="7">
    <source>
        <dbReference type="Google" id="ProtNLM"/>
    </source>
</evidence>
<keyword evidence="6" id="KW-1185">Reference proteome</keyword>
<evidence type="ECO:0000256" key="4">
    <source>
        <dbReference type="SAM" id="Phobius"/>
    </source>
</evidence>
<evidence type="ECO:0000256" key="2">
    <source>
        <dbReference type="ARBA" id="ARBA00023136"/>
    </source>
</evidence>
<keyword evidence="2 4" id="KW-0472">Membrane</keyword>
<comment type="caution">
    <text evidence="5">The sequence shown here is derived from an EMBL/GenBank/DDBJ whole genome shotgun (WGS) entry which is preliminary data.</text>
</comment>
<organism evidence="5 6">
    <name type="scientific">Saponaria officinalis</name>
    <name type="common">Common soapwort</name>
    <name type="synonym">Lychnis saponaria</name>
    <dbReference type="NCBI Taxonomy" id="3572"/>
    <lineage>
        <taxon>Eukaryota</taxon>
        <taxon>Viridiplantae</taxon>
        <taxon>Streptophyta</taxon>
        <taxon>Embryophyta</taxon>
        <taxon>Tracheophyta</taxon>
        <taxon>Spermatophyta</taxon>
        <taxon>Magnoliopsida</taxon>
        <taxon>eudicotyledons</taxon>
        <taxon>Gunneridae</taxon>
        <taxon>Pentapetalae</taxon>
        <taxon>Caryophyllales</taxon>
        <taxon>Caryophyllaceae</taxon>
        <taxon>Caryophylleae</taxon>
        <taxon>Saponaria</taxon>
    </lineage>
</organism>
<dbReference type="InterPro" id="IPR044839">
    <property type="entry name" value="NDR1-like"/>
</dbReference>
<dbReference type="PANTHER" id="PTHR31234:SF42">
    <property type="entry name" value="LATE EMBRYOGENESIS ABUNDANT (LEA) HYDROXYPROLINE-RICH GLYCOPROTEIN FAMILY"/>
    <property type="match status" value="1"/>
</dbReference>
<dbReference type="AlphaFoldDB" id="A0AAW1JQG2"/>
<evidence type="ECO:0000313" key="6">
    <source>
        <dbReference type="Proteomes" id="UP001443914"/>
    </source>
</evidence>
<evidence type="ECO:0000256" key="1">
    <source>
        <dbReference type="ARBA" id="ARBA00004370"/>
    </source>
</evidence>
<protein>
    <recommendedName>
        <fullName evidence="7">Late embryogenesis abundant protein LEA-2 subgroup domain-containing protein</fullName>
    </recommendedName>
</protein>
<feature type="compositionally biased region" description="Basic and acidic residues" evidence="3">
    <location>
        <begin position="61"/>
        <end position="83"/>
    </location>
</feature>
<feature type="compositionally biased region" description="Low complexity" evidence="3">
    <location>
        <begin position="12"/>
        <end position="25"/>
    </location>
</feature>
<proteinExistence type="predicted"/>
<sequence length="334" mass="38407">MSEYGAENNPYFQPRQQFQQQPMQQWDHHPTQIPQSDLIRPRTRPHSQSPTSAAHPLMSHQPEHDHQHPMPHTVHFEPSEHRPNTHPHPTVGLPERPPNRHSYPIDGRPERPPNRHSGPVYQPKPKPTRQSGGPPHENLRYPEPSRTRPVTWCGAVFCVVLWLVIIFGGLLVLIIYLVYRPQTPRFEIPTASLNAIYLDMGSLLNADLTVLVNFTNPNKQVNVKFSYVILQLYFENHLIANQYIEPFATFSAENKLANVEIVSSRVRLPVAVTQELVTQMQRNRIIFEVDGIFHATSNFGSLLRYSYWLYGHCSIEMTGPPSGIMVARRCYTKD</sequence>
<keyword evidence="4" id="KW-0812">Transmembrane</keyword>
<feature type="region of interest" description="Disordered" evidence="3">
    <location>
        <begin position="1"/>
        <end position="144"/>
    </location>
</feature>